<evidence type="ECO:0000259" key="9">
    <source>
        <dbReference type="Pfam" id="PF13231"/>
    </source>
</evidence>
<proteinExistence type="predicted"/>
<evidence type="ECO:0000256" key="6">
    <source>
        <dbReference type="ARBA" id="ARBA00022989"/>
    </source>
</evidence>
<comment type="subcellular location">
    <subcellularLocation>
        <location evidence="1">Cell membrane</location>
        <topology evidence="1">Multi-pass membrane protein</topology>
    </subcellularLocation>
</comment>
<gene>
    <name evidence="10" type="ORF">B9O19_01159</name>
</gene>
<dbReference type="InterPro" id="IPR050297">
    <property type="entry name" value="LipidA_mod_glycosyltrf_83"/>
</dbReference>
<evidence type="ECO:0000256" key="3">
    <source>
        <dbReference type="ARBA" id="ARBA00022676"/>
    </source>
</evidence>
<evidence type="ECO:0000256" key="1">
    <source>
        <dbReference type="ARBA" id="ARBA00004651"/>
    </source>
</evidence>
<dbReference type="InterPro" id="IPR038731">
    <property type="entry name" value="RgtA/B/C-like"/>
</dbReference>
<keyword evidence="3" id="KW-0328">Glycosyltransferase</keyword>
<keyword evidence="2" id="KW-1003">Cell membrane</keyword>
<keyword evidence="7 8" id="KW-0472">Membrane</keyword>
<dbReference type="EMBL" id="CP020991">
    <property type="protein sequence ID" value="AUO19320.1"/>
    <property type="molecule type" value="Genomic_DNA"/>
</dbReference>
<dbReference type="PANTHER" id="PTHR33908:SF3">
    <property type="entry name" value="UNDECAPRENYL PHOSPHATE-ALPHA-4-AMINO-4-DEOXY-L-ARABINOSE ARABINOSYL TRANSFERASE"/>
    <property type="match status" value="1"/>
</dbReference>
<feature type="transmembrane region" description="Helical" evidence="8">
    <location>
        <begin position="115"/>
        <end position="135"/>
    </location>
</feature>
<dbReference type="Proteomes" id="UP000235589">
    <property type="component" value="Chromosome"/>
</dbReference>
<keyword evidence="6 8" id="KW-1133">Transmembrane helix</keyword>
<evidence type="ECO:0000256" key="8">
    <source>
        <dbReference type="SAM" id="Phobius"/>
    </source>
</evidence>
<dbReference type="Pfam" id="PF13231">
    <property type="entry name" value="PMT_2"/>
    <property type="match status" value="1"/>
</dbReference>
<dbReference type="GO" id="GO:0005886">
    <property type="term" value="C:plasma membrane"/>
    <property type="evidence" value="ECO:0007669"/>
    <property type="project" value="UniProtKB-SubCell"/>
</dbReference>
<evidence type="ECO:0000256" key="7">
    <source>
        <dbReference type="ARBA" id="ARBA00023136"/>
    </source>
</evidence>
<dbReference type="PANTHER" id="PTHR33908">
    <property type="entry name" value="MANNOSYLTRANSFERASE YKCB-RELATED"/>
    <property type="match status" value="1"/>
</dbReference>
<dbReference type="GO" id="GO:0010041">
    <property type="term" value="P:response to iron(III) ion"/>
    <property type="evidence" value="ECO:0007669"/>
    <property type="project" value="TreeGrafter"/>
</dbReference>
<accession>A0A2K9P257</accession>
<protein>
    <submittedName>
        <fullName evidence="10">Glycosyl transferase family 39</fullName>
    </submittedName>
</protein>
<organism evidence="10 11">
    <name type="scientific">Monoglobus pectinilyticus</name>
    <dbReference type="NCBI Taxonomy" id="1981510"/>
    <lineage>
        <taxon>Bacteria</taxon>
        <taxon>Bacillati</taxon>
        <taxon>Bacillota</taxon>
        <taxon>Clostridia</taxon>
        <taxon>Monoglobales</taxon>
        <taxon>Monoglobaceae</taxon>
        <taxon>Monoglobus</taxon>
    </lineage>
</organism>
<feature type="transmembrane region" description="Helical" evidence="8">
    <location>
        <begin position="431"/>
        <end position="449"/>
    </location>
</feature>
<keyword evidence="5 8" id="KW-0812">Transmembrane</keyword>
<reference evidence="10 11" key="1">
    <citation type="submission" date="2017-04" db="EMBL/GenBank/DDBJ databases">
        <title>Monoglobus pectinilyticus 14 draft genome.</title>
        <authorList>
            <person name="Kim C."/>
            <person name="Rosendale D.I."/>
            <person name="Kelly W.J."/>
            <person name="Tannock G.W."/>
            <person name="Patchett M.L."/>
            <person name="Jordens J.Z."/>
        </authorList>
    </citation>
    <scope>NUCLEOTIDE SEQUENCE [LARGE SCALE GENOMIC DNA]</scope>
    <source>
        <strain evidence="10 11">14</strain>
    </source>
</reference>
<sequence length="573" mass="65079">MENTLSILNNIFFWVIFATVALALINYAVRKYNARILPNKGGGLKCFSLSEFSMNDKIYYLIIAAVVIIGIGIRVWQFGSVPGGFNQDGAMAAVDGKAIADYGTDRFGTWLPAHLYAWGYGQMSSLLSYLIAIFVKFFGLTPITARLPQLIMSIAGGVFFYLFIRDIFGKGAGLIAAVFVAINPWHFIQSRWALDCNLLPHFFMGGLYFLNKGLTKRRRYTFISMIFFGLCMYCYGITIYTIPVFLLAVCIYYLIKKRINWKDALISAGVYLIIAWPFLLTMFINFMKWDTIKLPFVTMQYFSGSVRSNDILLFSDEPFKQLILNVKSLLNTTLYQKKDLPWNDIVGFGTMFLCSMPFVFAGFVELFRNKTDGAKGLVLFALLTGVWAGLLTNGVNVNRINIVYYGLMMFVVLGVYFTIKEIKYTKWSTLCVYAILGIMLVSTYFTTYADSIKYQFYYGFGDALSAAEQADTEKIYVTADAQGKGYSQVSEILTLFYDETDAEYFQGKKNDDHGKELLPYRQRFTYVSMSSDVVARSQNEDAAYVILKSDVNYFDSTKYNIIQFGNFCAVVPR</sequence>
<keyword evidence="4 10" id="KW-0808">Transferase</keyword>
<dbReference type="RefSeq" id="WP_102365534.1">
    <property type="nucleotide sequence ID" value="NZ_JBKTFI010000005.1"/>
</dbReference>
<evidence type="ECO:0000256" key="2">
    <source>
        <dbReference type="ARBA" id="ARBA00022475"/>
    </source>
</evidence>
<dbReference type="GO" id="GO:0009103">
    <property type="term" value="P:lipopolysaccharide biosynthetic process"/>
    <property type="evidence" value="ECO:0007669"/>
    <property type="project" value="UniProtKB-ARBA"/>
</dbReference>
<evidence type="ECO:0000313" key="10">
    <source>
        <dbReference type="EMBL" id="AUO19320.1"/>
    </source>
</evidence>
<feature type="domain" description="Glycosyltransferase RgtA/B/C/D-like" evidence="9">
    <location>
        <begin position="127"/>
        <end position="275"/>
    </location>
</feature>
<evidence type="ECO:0000256" key="5">
    <source>
        <dbReference type="ARBA" id="ARBA00022692"/>
    </source>
</evidence>
<keyword evidence="11" id="KW-1185">Reference proteome</keyword>
<dbReference type="AlphaFoldDB" id="A0A2K9P257"/>
<evidence type="ECO:0000256" key="4">
    <source>
        <dbReference type="ARBA" id="ARBA00022679"/>
    </source>
</evidence>
<evidence type="ECO:0000313" key="11">
    <source>
        <dbReference type="Proteomes" id="UP000235589"/>
    </source>
</evidence>
<feature type="transmembrane region" description="Helical" evidence="8">
    <location>
        <begin position="58"/>
        <end position="76"/>
    </location>
</feature>
<feature type="transmembrane region" description="Helical" evidence="8">
    <location>
        <begin position="12"/>
        <end position="29"/>
    </location>
</feature>
<dbReference type="GO" id="GO:0016763">
    <property type="term" value="F:pentosyltransferase activity"/>
    <property type="evidence" value="ECO:0007669"/>
    <property type="project" value="TreeGrafter"/>
</dbReference>
<feature type="transmembrane region" description="Helical" evidence="8">
    <location>
        <begin position="147"/>
        <end position="164"/>
    </location>
</feature>
<feature type="transmembrane region" description="Helical" evidence="8">
    <location>
        <begin position="376"/>
        <end position="396"/>
    </location>
</feature>
<feature type="transmembrane region" description="Helical" evidence="8">
    <location>
        <begin position="264"/>
        <end position="287"/>
    </location>
</feature>
<feature type="transmembrane region" description="Helical" evidence="8">
    <location>
        <begin position="192"/>
        <end position="210"/>
    </location>
</feature>
<feature type="transmembrane region" description="Helical" evidence="8">
    <location>
        <begin position="222"/>
        <end position="255"/>
    </location>
</feature>
<feature type="transmembrane region" description="Helical" evidence="8">
    <location>
        <begin position="402"/>
        <end position="419"/>
    </location>
</feature>
<dbReference type="KEGG" id="mpec:B9O19_01159"/>
<name>A0A2K9P257_9FIRM</name>
<feature type="transmembrane region" description="Helical" evidence="8">
    <location>
        <begin position="345"/>
        <end position="364"/>
    </location>
</feature>